<dbReference type="InterPro" id="IPR036390">
    <property type="entry name" value="WH_DNA-bd_sf"/>
</dbReference>
<comment type="caution">
    <text evidence="5">The sequence shown here is derived from an EMBL/GenBank/DDBJ whole genome shotgun (WGS) entry which is preliminary data.</text>
</comment>
<accession>C3X2U0</accession>
<dbReference type="GO" id="GO:0003677">
    <property type="term" value="F:DNA binding"/>
    <property type="evidence" value="ECO:0007669"/>
    <property type="project" value="UniProtKB-KW"/>
</dbReference>
<feature type="domain" description="HTH marR-type" evidence="4">
    <location>
        <begin position="27"/>
        <end position="160"/>
    </location>
</feature>
<dbReference type="eggNOG" id="COG1846">
    <property type="taxonomic scope" value="Bacteria"/>
</dbReference>
<keyword evidence="6" id="KW-1185">Reference proteome</keyword>
<proteinExistence type="predicted"/>
<dbReference type="Proteomes" id="UP000003973">
    <property type="component" value="Unassembled WGS sequence"/>
</dbReference>
<dbReference type="InterPro" id="IPR000835">
    <property type="entry name" value="HTH_MarR-typ"/>
</dbReference>
<sequence length="170" mass="19804">MPFNLISDNLVSYFLNKGPSTNDRMITDEIFYRHFTLAQQENRIYGEWCKKRGIPYPWLLILDMLLRPENGVEPAMLSDALSIPRQTVTSLLDQLEKNGLIRREPHPADRRRIRLFLTEKGQGTITAILKELSVHENAVIDEISREEMATFNRIYSTMVEKLQKRLIDGN</sequence>
<dbReference type="HOGENOM" id="CLU_083287_30_3_4"/>
<dbReference type="Gene3D" id="1.10.10.10">
    <property type="entry name" value="Winged helix-like DNA-binding domain superfamily/Winged helix DNA-binding domain"/>
    <property type="match status" value="1"/>
</dbReference>
<protein>
    <recommendedName>
        <fullName evidence="4">HTH marR-type domain-containing protein</fullName>
    </recommendedName>
</protein>
<evidence type="ECO:0000259" key="4">
    <source>
        <dbReference type="PROSITE" id="PS50995"/>
    </source>
</evidence>
<dbReference type="PRINTS" id="PR00598">
    <property type="entry name" value="HTHMARR"/>
</dbReference>
<dbReference type="InterPro" id="IPR023187">
    <property type="entry name" value="Tscrpt_reg_MarR-type_CS"/>
</dbReference>
<dbReference type="Pfam" id="PF12802">
    <property type="entry name" value="MarR_2"/>
    <property type="match status" value="1"/>
</dbReference>
<evidence type="ECO:0000256" key="3">
    <source>
        <dbReference type="ARBA" id="ARBA00023163"/>
    </source>
</evidence>
<dbReference type="PROSITE" id="PS01117">
    <property type="entry name" value="HTH_MARR_1"/>
    <property type="match status" value="1"/>
</dbReference>
<keyword evidence="1" id="KW-0805">Transcription regulation</keyword>
<keyword evidence="2" id="KW-0238">DNA-binding</keyword>
<dbReference type="AlphaFoldDB" id="C3X2U0"/>
<keyword evidence="3" id="KW-0804">Transcription</keyword>
<dbReference type="EMBL" id="ACDP02000023">
    <property type="protein sequence ID" value="EEO27526.1"/>
    <property type="molecule type" value="Genomic_DNA"/>
</dbReference>
<dbReference type="PROSITE" id="PS50995">
    <property type="entry name" value="HTH_MARR_2"/>
    <property type="match status" value="1"/>
</dbReference>
<organism evidence="5 6">
    <name type="scientific">Oxalobacter paraformigenes</name>
    <dbReference type="NCBI Taxonomy" id="556268"/>
    <lineage>
        <taxon>Bacteria</taxon>
        <taxon>Pseudomonadati</taxon>
        <taxon>Pseudomonadota</taxon>
        <taxon>Betaproteobacteria</taxon>
        <taxon>Burkholderiales</taxon>
        <taxon>Oxalobacteraceae</taxon>
        <taxon>Oxalobacter</taxon>
    </lineage>
</organism>
<evidence type="ECO:0000256" key="2">
    <source>
        <dbReference type="ARBA" id="ARBA00023125"/>
    </source>
</evidence>
<dbReference type="GO" id="GO:0003700">
    <property type="term" value="F:DNA-binding transcription factor activity"/>
    <property type="evidence" value="ECO:0007669"/>
    <property type="project" value="InterPro"/>
</dbReference>
<gene>
    <name evidence="5" type="ORF">OFAG_00679</name>
</gene>
<dbReference type="SUPFAM" id="SSF46785">
    <property type="entry name" value="Winged helix' DNA-binding domain"/>
    <property type="match status" value="1"/>
</dbReference>
<dbReference type="PANTHER" id="PTHR42756:SF1">
    <property type="entry name" value="TRANSCRIPTIONAL REPRESSOR OF EMRAB OPERON"/>
    <property type="match status" value="1"/>
</dbReference>
<dbReference type="PANTHER" id="PTHR42756">
    <property type="entry name" value="TRANSCRIPTIONAL REGULATOR, MARR"/>
    <property type="match status" value="1"/>
</dbReference>
<reference evidence="5" key="1">
    <citation type="submission" date="2011-10" db="EMBL/GenBank/DDBJ databases">
        <title>The Genome Sequence of Oxalobacter formigenes HOxBLS.</title>
        <authorList>
            <consortium name="The Broad Institute Genome Sequencing Platform"/>
            <person name="Earl A."/>
            <person name="Ward D."/>
            <person name="Feldgarden M."/>
            <person name="Gevers D."/>
            <person name="Allison M.J."/>
            <person name="Humphrey S."/>
            <person name="Young S.K."/>
            <person name="Zeng Q."/>
            <person name="Gargeya S."/>
            <person name="Fitzgerald M."/>
            <person name="Haas B."/>
            <person name="Abouelleil A."/>
            <person name="Alvarado L."/>
            <person name="Arachchi H.M."/>
            <person name="Berlin A."/>
            <person name="Brown A."/>
            <person name="Chapman S.B."/>
            <person name="Chen Z."/>
            <person name="Dunbar C."/>
            <person name="Freedman E."/>
            <person name="Gearin G."/>
            <person name="Goldberg J."/>
            <person name="Griggs A."/>
            <person name="Gujja S."/>
            <person name="Heiman D."/>
            <person name="Howarth C."/>
            <person name="Larson L."/>
            <person name="Lui A."/>
            <person name="MacDonald P.J.P."/>
            <person name="Montmayeur A."/>
            <person name="Murphy C."/>
            <person name="Neiman D."/>
            <person name="Pearson M."/>
            <person name="Priest M."/>
            <person name="Roberts A."/>
            <person name="Saif S."/>
            <person name="Shea T."/>
            <person name="Shenoy N."/>
            <person name="Sisk P."/>
            <person name="Stolte C."/>
            <person name="Sykes S."/>
            <person name="Wortman J."/>
            <person name="Nusbaum C."/>
            <person name="Birren B."/>
        </authorList>
    </citation>
    <scope>NUCLEOTIDE SEQUENCE [LARGE SCALE GENOMIC DNA]</scope>
    <source>
        <strain evidence="5">HOxBLS</strain>
    </source>
</reference>
<dbReference type="InterPro" id="IPR036388">
    <property type="entry name" value="WH-like_DNA-bd_sf"/>
</dbReference>
<dbReference type="RefSeq" id="WP_005876588.1">
    <property type="nucleotide sequence ID" value="NZ_CABMNL010000001.1"/>
</dbReference>
<evidence type="ECO:0000313" key="5">
    <source>
        <dbReference type="EMBL" id="EEO27526.1"/>
    </source>
</evidence>
<dbReference type="SMART" id="SM00347">
    <property type="entry name" value="HTH_MARR"/>
    <property type="match status" value="1"/>
</dbReference>
<evidence type="ECO:0000313" key="6">
    <source>
        <dbReference type="Proteomes" id="UP000003973"/>
    </source>
</evidence>
<evidence type="ECO:0000256" key="1">
    <source>
        <dbReference type="ARBA" id="ARBA00023015"/>
    </source>
</evidence>
<name>C3X2U0_9BURK</name>